<keyword evidence="1" id="KW-0802">TPR repeat</keyword>
<feature type="repeat" description="TPR" evidence="1">
    <location>
        <begin position="137"/>
        <end position="170"/>
    </location>
</feature>
<feature type="signal peptide" evidence="2">
    <location>
        <begin position="1"/>
        <end position="19"/>
    </location>
</feature>
<keyword evidence="4" id="KW-1185">Reference proteome</keyword>
<dbReference type="PROSITE" id="PS50005">
    <property type="entry name" value="TPR"/>
    <property type="match status" value="1"/>
</dbReference>
<feature type="chain" id="PRO_5046519432" evidence="2">
    <location>
        <begin position="20"/>
        <end position="288"/>
    </location>
</feature>
<evidence type="ECO:0000256" key="1">
    <source>
        <dbReference type="PROSITE-ProRule" id="PRU00339"/>
    </source>
</evidence>
<dbReference type="EMBL" id="JBHUJC010000025">
    <property type="protein sequence ID" value="MFD2276553.1"/>
    <property type="molecule type" value="Genomic_DNA"/>
</dbReference>
<name>A0ABW5E3K6_9BACT</name>
<evidence type="ECO:0000256" key="2">
    <source>
        <dbReference type="SAM" id="SignalP"/>
    </source>
</evidence>
<reference evidence="4" key="1">
    <citation type="journal article" date="2019" name="Int. J. Syst. Evol. Microbiol.">
        <title>The Global Catalogue of Microorganisms (GCM) 10K type strain sequencing project: providing services to taxonomists for standard genome sequencing and annotation.</title>
        <authorList>
            <consortium name="The Broad Institute Genomics Platform"/>
            <consortium name="The Broad Institute Genome Sequencing Center for Infectious Disease"/>
            <person name="Wu L."/>
            <person name="Ma J."/>
        </authorList>
    </citation>
    <scope>NUCLEOTIDE SEQUENCE [LARGE SCALE GENOMIC DNA]</scope>
    <source>
        <strain evidence="4">JCM 16545</strain>
    </source>
</reference>
<dbReference type="Gene3D" id="1.25.40.10">
    <property type="entry name" value="Tetratricopeptide repeat domain"/>
    <property type="match status" value="1"/>
</dbReference>
<proteinExistence type="predicted"/>
<dbReference type="InterPro" id="IPR011990">
    <property type="entry name" value="TPR-like_helical_dom_sf"/>
</dbReference>
<keyword evidence="2" id="KW-0732">Signal</keyword>
<accession>A0ABW5E3K6</accession>
<dbReference type="InterPro" id="IPR019734">
    <property type="entry name" value="TPR_rpt"/>
</dbReference>
<dbReference type="SUPFAM" id="SSF48452">
    <property type="entry name" value="TPR-like"/>
    <property type="match status" value="1"/>
</dbReference>
<evidence type="ECO:0000313" key="4">
    <source>
        <dbReference type="Proteomes" id="UP001597297"/>
    </source>
</evidence>
<gene>
    <name evidence="3" type="ORF">ACFSQZ_08750</name>
</gene>
<dbReference type="RefSeq" id="WP_377092955.1">
    <property type="nucleotide sequence ID" value="NZ_JBHSJM010000001.1"/>
</dbReference>
<comment type="caution">
    <text evidence="3">The sequence shown here is derived from an EMBL/GenBank/DDBJ whole genome shotgun (WGS) entry which is preliminary data.</text>
</comment>
<organism evidence="3 4">
    <name type="scientific">Rubritalea spongiae</name>
    <dbReference type="NCBI Taxonomy" id="430797"/>
    <lineage>
        <taxon>Bacteria</taxon>
        <taxon>Pseudomonadati</taxon>
        <taxon>Verrucomicrobiota</taxon>
        <taxon>Verrucomicrobiia</taxon>
        <taxon>Verrucomicrobiales</taxon>
        <taxon>Rubritaleaceae</taxon>
        <taxon>Rubritalea</taxon>
    </lineage>
</organism>
<protein>
    <submittedName>
        <fullName evidence="3">Tetratricopeptide repeat protein</fullName>
    </submittedName>
</protein>
<evidence type="ECO:0000313" key="3">
    <source>
        <dbReference type="EMBL" id="MFD2276553.1"/>
    </source>
</evidence>
<sequence length="288" mass="32779">MKKIAITTALLLSYPLLFAQDTTSVEGIGSSPELGKAADAPSDKAQVDSRYQEVIDAFSNLPEETRVEFLKKRNEASVLFQNKRIFEALEASRELIEIFPDDPQTINLRGACYVELRDFGKATEQFELSKAITGPSFNVMFNIAEVAFVAEKWKESLQGFKDTLELAPENATQMRRLVEFKIMLCEIALGKDSSLSEEERKQHTATAKEMSQRYDYTDDSPYYYYANAAINYAEDNDTEGLNWLNKGRRVYSANAQQLASWEDTMTEYGYIKSYYGNDKAHKEDELSE</sequence>
<dbReference type="Proteomes" id="UP001597297">
    <property type="component" value="Unassembled WGS sequence"/>
</dbReference>